<proteinExistence type="predicted"/>
<organism evidence="2 3">
    <name type="scientific">Microvirga arsenatis</name>
    <dbReference type="NCBI Taxonomy" id="2692265"/>
    <lineage>
        <taxon>Bacteria</taxon>
        <taxon>Pseudomonadati</taxon>
        <taxon>Pseudomonadota</taxon>
        <taxon>Alphaproteobacteria</taxon>
        <taxon>Hyphomicrobiales</taxon>
        <taxon>Methylobacteriaceae</taxon>
        <taxon>Microvirga</taxon>
    </lineage>
</organism>
<name>A0ABW9YXE8_9HYPH</name>
<dbReference type="Proteomes" id="UP000818323">
    <property type="component" value="Unassembled WGS sequence"/>
</dbReference>
<accession>A0ABW9YXE8</accession>
<keyword evidence="3" id="KW-1185">Reference proteome</keyword>
<evidence type="ECO:0000256" key="1">
    <source>
        <dbReference type="SAM" id="MobiDB-lite"/>
    </source>
</evidence>
<evidence type="ECO:0000313" key="3">
    <source>
        <dbReference type="Proteomes" id="UP000818323"/>
    </source>
</evidence>
<dbReference type="EMBL" id="JAAAXJ010000002">
    <property type="protein sequence ID" value="NBJ23511.1"/>
    <property type="molecule type" value="Genomic_DNA"/>
</dbReference>
<protein>
    <submittedName>
        <fullName evidence="2">Uncharacterized protein</fullName>
    </submittedName>
</protein>
<reference evidence="2 3" key="1">
    <citation type="submission" date="2020-01" db="EMBL/GenBank/DDBJ databases">
        <title>Microvirga sp. nov., an arsenate reduction bacterium isolated from Tibet hotspring sediments.</title>
        <authorList>
            <person name="Yuan C.-G."/>
        </authorList>
    </citation>
    <scope>NUCLEOTIDE SEQUENCE [LARGE SCALE GENOMIC DNA]</scope>
    <source>
        <strain evidence="2 3">SYSU G3D203</strain>
    </source>
</reference>
<feature type="compositionally biased region" description="Low complexity" evidence="1">
    <location>
        <begin position="98"/>
        <end position="123"/>
    </location>
</feature>
<sequence>MQHILFLWRARPDGRRFQAAPTSRRRLGGGHAHAFVPQAFARRPEPGLEIILVGKDRLTLSGHVPGHLAGLYGRGETPIDLERLAGAGGARLIRDEAAGSPPSRAASRGGSRTGSTGASCAGSMFSSSVRG</sequence>
<dbReference type="RefSeq" id="WP_161721291.1">
    <property type="nucleotide sequence ID" value="NZ_JAAAXI010000001.1"/>
</dbReference>
<feature type="region of interest" description="Disordered" evidence="1">
    <location>
        <begin position="94"/>
        <end position="131"/>
    </location>
</feature>
<gene>
    <name evidence="2" type="ORF">GR303_03990</name>
</gene>
<evidence type="ECO:0000313" key="2">
    <source>
        <dbReference type="EMBL" id="NBJ23511.1"/>
    </source>
</evidence>
<comment type="caution">
    <text evidence="2">The sequence shown here is derived from an EMBL/GenBank/DDBJ whole genome shotgun (WGS) entry which is preliminary data.</text>
</comment>